<dbReference type="EMBL" id="AFWT01000089">
    <property type="protein sequence ID" value="EGV27567.1"/>
    <property type="molecule type" value="Genomic_DNA"/>
</dbReference>
<sequence>MSDKRKLVALVYLDDDGEKLNIERVVMLENPNQNWDKEKKVLELSEYTDAGEEEQAGTTQPPSITFSKEKDSAVKRFCVIVLGILICF</sequence>
<keyword evidence="2" id="KW-1185">Reference proteome</keyword>
<evidence type="ECO:0000313" key="1">
    <source>
        <dbReference type="EMBL" id="EGV27567.1"/>
    </source>
</evidence>
<protein>
    <submittedName>
        <fullName evidence="1">Uncharacterized protein</fullName>
    </submittedName>
</protein>
<gene>
    <name evidence="1" type="ORF">ThidrDRAFT_4620</name>
</gene>
<evidence type="ECO:0000313" key="2">
    <source>
        <dbReference type="Proteomes" id="UP000004200"/>
    </source>
</evidence>
<accession>G2E8K6</accession>
<name>G2E8K6_9GAMM</name>
<dbReference type="STRING" id="765913.ThidrDRAFT_4620"/>
<dbReference type="AlphaFoldDB" id="G2E8K6"/>
<dbReference type="RefSeq" id="WP_007043331.1">
    <property type="nucleotide sequence ID" value="NZ_AFWT01000089.1"/>
</dbReference>
<comment type="caution">
    <text evidence="1">The sequence shown here is derived from an EMBL/GenBank/DDBJ whole genome shotgun (WGS) entry which is preliminary data.</text>
</comment>
<reference evidence="1 2" key="1">
    <citation type="submission" date="2011-06" db="EMBL/GenBank/DDBJ databases">
        <title>The draft genome of Thiorhodococcus drewsii AZ1.</title>
        <authorList>
            <consortium name="US DOE Joint Genome Institute (JGI-PGF)"/>
            <person name="Lucas S."/>
            <person name="Han J."/>
            <person name="Lapidus A."/>
            <person name="Cheng J.-F."/>
            <person name="Goodwin L."/>
            <person name="Pitluck S."/>
            <person name="Peters L."/>
            <person name="Land M.L."/>
            <person name="Hauser L."/>
            <person name="Vogl K."/>
            <person name="Liu Z."/>
            <person name="Imhoff J."/>
            <person name="Thiel V."/>
            <person name="Frigaard N.-U."/>
            <person name="Bryant D.A."/>
            <person name="Woyke T.J."/>
        </authorList>
    </citation>
    <scope>NUCLEOTIDE SEQUENCE [LARGE SCALE GENOMIC DNA]</scope>
    <source>
        <strain evidence="1 2">AZ1</strain>
    </source>
</reference>
<dbReference type="OrthoDB" id="9844883at2"/>
<organism evidence="1 2">
    <name type="scientific">Thiorhodococcus drewsii AZ1</name>
    <dbReference type="NCBI Taxonomy" id="765913"/>
    <lineage>
        <taxon>Bacteria</taxon>
        <taxon>Pseudomonadati</taxon>
        <taxon>Pseudomonadota</taxon>
        <taxon>Gammaproteobacteria</taxon>
        <taxon>Chromatiales</taxon>
        <taxon>Chromatiaceae</taxon>
        <taxon>Thiorhodococcus</taxon>
    </lineage>
</organism>
<proteinExistence type="predicted"/>
<dbReference type="Proteomes" id="UP000004200">
    <property type="component" value="Unassembled WGS sequence"/>
</dbReference>